<sequence length="237" mass="27475">MTRKPNFKFNWKYALGEIVLIFIGISLAIGFQNWNESRKDGIKINGYLATIADNLSSDSLEIVRFIETSKRKEKDGKKYLSAVKQKQPDFQAFMGGMVQLEEEYLNINNNGFEGLKASGYLSNIQSSPIEDALFNYYSYFDEIHELELSYNQFVEAQELEFVKNVASAEFMIMVTDIYLNKRTPNLNAQEQKKLEQIFNHPSIVSISLRAGFLERHYDELLQKGNKLKRLIKERAKQ</sequence>
<reference evidence="2 3" key="1">
    <citation type="submission" date="2016-08" db="EMBL/GenBank/DDBJ databases">
        <title>Draft genome of Fabibacter sp. strain SK-8.</title>
        <authorList>
            <person name="Wong S.-K."/>
            <person name="Hamasaki K."/>
            <person name="Yoshizawa S."/>
        </authorList>
    </citation>
    <scope>NUCLEOTIDE SEQUENCE [LARGE SCALE GENOMIC DNA]</scope>
    <source>
        <strain evidence="2 3">SK-8</strain>
    </source>
</reference>
<protein>
    <submittedName>
        <fullName evidence="2">Uncharacterized protein</fullName>
    </submittedName>
</protein>
<gene>
    <name evidence="2" type="ORF">BFP71_00785</name>
</gene>
<keyword evidence="1" id="KW-0472">Membrane</keyword>
<dbReference type="AlphaFoldDB" id="A0A1E5T4C5"/>
<dbReference type="EMBL" id="MDGQ01000003">
    <property type="protein sequence ID" value="OEK06243.1"/>
    <property type="molecule type" value="Genomic_DNA"/>
</dbReference>
<proteinExistence type="predicted"/>
<dbReference type="RefSeq" id="WP_069833555.1">
    <property type="nucleotide sequence ID" value="NZ_MDGQ01000003.1"/>
</dbReference>
<keyword evidence="1" id="KW-1133">Transmembrane helix</keyword>
<accession>A0A1E5T4C5</accession>
<feature type="transmembrane region" description="Helical" evidence="1">
    <location>
        <begin position="12"/>
        <end position="31"/>
    </location>
</feature>
<dbReference type="OrthoDB" id="1414794at2"/>
<evidence type="ECO:0000313" key="3">
    <source>
        <dbReference type="Proteomes" id="UP000095552"/>
    </source>
</evidence>
<dbReference type="Proteomes" id="UP000095552">
    <property type="component" value="Unassembled WGS sequence"/>
</dbReference>
<organism evidence="2 3">
    <name type="scientific">Roseivirga misakiensis</name>
    <dbReference type="NCBI Taxonomy" id="1563681"/>
    <lineage>
        <taxon>Bacteria</taxon>
        <taxon>Pseudomonadati</taxon>
        <taxon>Bacteroidota</taxon>
        <taxon>Cytophagia</taxon>
        <taxon>Cytophagales</taxon>
        <taxon>Roseivirgaceae</taxon>
        <taxon>Roseivirga</taxon>
    </lineage>
</organism>
<name>A0A1E5T4C5_9BACT</name>
<evidence type="ECO:0000256" key="1">
    <source>
        <dbReference type="SAM" id="Phobius"/>
    </source>
</evidence>
<keyword evidence="1" id="KW-0812">Transmembrane</keyword>
<comment type="caution">
    <text evidence="2">The sequence shown here is derived from an EMBL/GenBank/DDBJ whole genome shotgun (WGS) entry which is preliminary data.</text>
</comment>
<evidence type="ECO:0000313" key="2">
    <source>
        <dbReference type="EMBL" id="OEK06243.1"/>
    </source>
</evidence>
<dbReference type="STRING" id="1563681.BFP71_00785"/>
<keyword evidence="3" id="KW-1185">Reference proteome</keyword>